<dbReference type="GO" id="GO:0034272">
    <property type="term" value="C:phosphatidylinositol 3-kinase complex, class III, type II"/>
    <property type="evidence" value="ECO:0007669"/>
    <property type="project" value="TreeGrafter"/>
</dbReference>
<evidence type="ECO:0008006" key="8">
    <source>
        <dbReference type="Google" id="ProtNLM"/>
    </source>
</evidence>
<sequence length="474" mass="51576">SLPQDNTFFASCSDDGTVKVWELRGLDSNVSPRSALTYRQQGTLHIWRVDLVSSKKDGHKPSSVASSTSPSLPSSSSSIGTSPQETAAAVSSFPFSLPGLRRQGVRLAGNGTVVRTLDAGEGSIVCVAHFITESASLVVYATQRGFIHCWDLRMDREAWVLKAPRELGFLTAMTLGTDRHAWLVCGTNRGYLLLYDLRFLLLVKVWRHSSHGPIYRLAAATRLPAARGRAEGGGERYQVQQSTSLAPMGRPLLFVAAGANEVGVWDLEKGGKCEQCFRAEMREEVRRKEGGTEGRRGQRVRGREGNGENTGVSESLVRNRRGQSEALRSLSMHHSTAPAVRAIMGRISTNTATSYLITGSTDHHIRSWDFASPADCLTVSGVVPGQPLPEYLATSIPCADPSRRKSSGKLLVCRDSPLPPLVVTPPSQIPLREMRGPVAPPTCHTGAIMDLKTVDVPVRLLLSCSRDETVKVWR</sequence>
<evidence type="ECO:0000256" key="3">
    <source>
        <dbReference type="ARBA" id="ARBA00022741"/>
    </source>
</evidence>
<dbReference type="PROSITE" id="PS50294">
    <property type="entry name" value="WD_REPEATS_REGION"/>
    <property type="match status" value="2"/>
</dbReference>
<keyword evidence="2" id="KW-0677">Repeat</keyword>
<dbReference type="PANTHER" id="PTHR17583:SF0">
    <property type="entry name" value="PHOSPHOINOSITIDE 3-KINASE REGULATORY SUBUNIT 4"/>
    <property type="match status" value="1"/>
</dbReference>
<proteinExistence type="predicted"/>
<keyword evidence="3" id="KW-0547">Nucleotide-binding</keyword>
<dbReference type="OrthoDB" id="242910at2759"/>
<dbReference type="GO" id="GO:0016236">
    <property type="term" value="P:macroautophagy"/>
    <property type="evidence" value="ECO:0007669"/>
    <property type="project" value="InterPro"/>
</dbReference>
<dbReference type="InterPro" id="IPR020472">
    <property type="entry name" value="WD40_PAC1"/>
</dbReference>
<keyword evidence="7" id="KW-1185">Reference proteome</keyword>
<dbReference type="Pfam" id="PF00400">
    <property type="entry name" value="WD40"/>
    <property type="match status" value="2"/>
</dbReference>
<organism evidence="6 7">
    <name type="scientific">Nannochloropsis salina CCMP1776</name>
    <dbReference type="NCBI Taxonomy" id="1027361"/>
    <lineage>
        <taxon>Eukaryota</taxon>
        <taxon>Sar</taxon>
        <taxon>Stramenopiles</taxon>
        <taxon>Ochrophyta</taxon>
        <taxon>Eustigmatophyceae</taxon>
        <taxon>Eustigmatales</taxon>
        <taxon>Monodopsidaceae</taxon>
        <taxon>Microchloropsis</taxon>
        <taxon>Microchloropsis salina</taxon>
    </lineage>
</organism>
<dbReference type="PROSITE" id="PS50082">
    <property type="entry name" value="WD_REPEATS_2"/>
    <property type="match status" value="2"/>
</dbReference>
<evidence type="ECO:0000256" key="4">
    <source>
        <dbReference type="PROSITE-ProRule" id="PRU00221"/>
    </source>
</evidence>
<dbReference type="PANTHER" id="PTHR17583">
    <property type="entry name" value="PHOSPHOINOSITIDE 3-KINASE REGULATORY SUBUNIT 4"/>
    <property type="match status" value="1"/>
</dbReference>
<dbReference type="InterPro" id="IPR045162">
    <property type="entry name" value="Vps15-like"/>
</dbReference>
<comment type="caution">
    <text evidence="6">The sequence shown here is derived from an EMBL/GenBank/DDBJ whole genome shotgun (WGS) entry which is preliminary data.</text>
</comment>
<name>A0A4D9CUX4_9STRA</name>
<evidence type="ECO:0000256" key="2">
    <source>
        <dbReference type="ARBA" id="ARBA00022737"/>
    </source>
</evidence>
<keyword evidence="1 4" id="KW-0853">WD repeat</keyword>
<feature type="repeat" description="WD" evidence="4">
    <location>
        <begin position="459"/>
        <end position="474"/>
    </location>
</feature>
<evidence type="ECO:0000313" key="6">
    <source>
        <dbReference type="EMBL" id="TFJ83020.1"/>
    </source>
</evidence>
<dbReference type="GO" id="GO:0071561">
    <property type="term" value="C:nucleus-vacuole junction"/>
    <property type="evidence" value="ECO:0007669"/>
    <property type="project" value="TreeGrafter"/>
</dbReference>
<dbReference type="Proteomes" id="UP000355283">
    <property type="component" value="Unassembled WGS sequence"/>
</dbReference>
<dbReference type="GO" id="GO:0045324">
    <property type="term" value="P:late endosome to vacuole transport"/>
    <property type="evidence" value="ECO:0007669"/>
    <property type="project" value="InterPro"/>
</dbReference>
<evidence type="ECO:0000313" key="7">
    <source>
        <dbReference type="Proteomes" id="UP000355283"/>
    </source>
</evidence>
<dbReference type="PRINTS" id="PR00320">
    <property type="entry name" value="GPROTEINBRPT"/>
</dbReference>
<dbReference type="InterPro" id="IPR001680">
    <property type="entry name" value="WD40_rpt"/>
</dbReference>
<accession>A0A4D9CUX4</accession>
<evidence type="ECO:0000256" key="5">
    <source>
        <dbReference type="SAM" id="MobiDB-lite"/>
    </source>
</evidence>
<dbReference type="GO" id="GO:0004674">
    <property type="term" value="F:protein serine/threonine kinase activity"/>
    <property type="evidence" value="ECO:0007669"/>
    <property type="project" value="InterPro"/>
</dbReference>
<feature type="region of interest" description="Disordered" evidence="5">
    <location>
        <begin position="58"/>
        <end position="83"/>
    </location>
</feature>
<dbReference type="GO" id="GO:0006623">
    <property type="term" value="P:protein targeting to vacuole"/>
    <property type="evidence" value="ECO:0007669"/>
    <property type="project" value="TreeGrafter"/>
</dbReference>
<dbReference type="SMART" id="SM00320">
    <property type="entry name" value="WD40"/>
    <property type="match status" value="3"/>
</dbReference>
<feature type="compositionally biased region" description="Low complexity" evidence="5">
    <location>
        <begin position="61"/>
        <end position="83"/>
    </location>
</feature>
<feature type="non-terminal residue" evidence="6">
    <location>
        <position position="1"/>
    </location>
</feature>
<dbReference type="GO" id="GO:0000166">
    <property type="term" value="F:nucleotide binding"/>
    <property type="evidence" value="ECO:0007669"/>
    <property type="project" value="UniProtKB-KW"/>
</dbReference>
<dbReference type="SUPFAM" id="SSF50978">
    <property type="entry name" value="WD40 repeat-like"/>
    <property type="match status" value="1"/>
</dbReference>
<dbReference type="AlphaFoldDB" id="A0A4D9CUX4"/>
<feature type="repeat" description="WD" evidence="4">
    <location>
        <begin position="1"/>
        <end position="24"/>
    </location>
</feature>
<gene>
    <name evidence="6" type="ORF">NSK_005645</name>
</gene>
<dbReference type="GO" id="GO:0034271">
    <property type="term" value="C:phosphatidylinositol 3-kinase complex, class III, type I"/>
    <property type="evidence" value="ECO:0007669"/>
    <property type="project" value="TreeGrafter"/>
</dbReference>
<feature type="region of interest" description="Disordered" evidence="5">
    <location>
        <begin position="284"/>
        <end position="333"/>
    </location>
</feature>
<dbReference type="GO" id="GO:0005770">
    <property type="term" value="C:late endosome"/>
    <property type="evidence" value="ECO:0007669"/>
    <property type="project" value="TreeGrafter"/>
</dbReference>
<protein>
    <recommendedName>
        <fullName evidence="8">Anaphase-promoting complex subunit 4 WD40 domain-containing protein</fullName>
    </recommendedName>
</protein>
<evidence type="ECO:0000256" key="1">
    <source>
        <dbReference type="ARBA" id="ARBA00022574"/>
    </source>
</evidence>
<dbReference type="InterPro" id="IPR036322">
    <property type="entry name" value="WD40_repeat_dom_sf"/>
</dbReference>
<dbReference type="InterPro" id="IPR015943">
    <property type="entry name" value="WD40/YVTN_repeat-like_dom_sf"/>
</dbReference>
<feature type="compositionally biased region" description="Basic and acidic residues" evidence="5">
    <location>
        <begin position="284"/>
        <end position="306"/>
    </location>
</feature>
<dbReference type="Gene3D" id="2.130.10.10">
    <property type="entry name" value="YVTN repeat-like/Quinoprotein amine dehydrogenase"/>
    <property type="match status" value="3"/>
</dbReference>
<dbReference type="EMBL" id="SDOX01000078">
    <property type="protein sequence ID" value="TFJ83020.1"/>
    <property type="molecule type" value="Genomic_DNA"/>
</dbReference>
<reference evidence="6 7" key="1">
    <citation type="submission" date="2019-01" db="EMBL/GenBank/DDBJ databases">
        <title>Nuclear Genome Assembly of the Microalgal Biofuel strain Nannochloropsis salina CCMP1776.</title>
        <authorList>
            <person name="Hovde B."/>
        </authorList>
    </citation>
    <scope>NUCLEOTIDE SEQUENCE [LARGE SCALE GENOMIC DNA]</scope>
    <source>
        <strain evidence="6 7">CCMP1776</strain>
    </source>
</reference>